<organism evidence="1 2">
    <name type="scientific">Pseudomonas putida</name>
    <name type="common">Arthrobacter siderocapsulatus</name>
    <dbReference type="NCBI Taxonomy" id="303"/>
    <lineage>
        <taxon>Bacteria</taxon>
        <taxon>Pseudomonadati</taxon>
        <taxon>Pseudomonadota</taxon>
        <taxon>Gammaproteobacteria</taxon>
        <taxon>Pseudomonadales</taxon>
        <taxon>Pseudomonadaceae</taxon>
        <taxon>Pseudomonas</taxon>
    </lineage>
</organism>
<sequence>MTMMTLNDLTPEEIELVQQRRNEQAQREAAQAFQRKAIATAHAFAEWSATEGAGLALSYSTFVDTFGYQGRDGNQMYEAVKRIHDAAWPQK</sequence>
<evidence type="ECO:0000313" key="1">
    <source>
        <dbReference type="EMBL" id="BAW27527.1"/>
    </source>
</evidence>
<geneLocation type="plasmid" evidence="2">
    <name>pkf715c dna</name>
</geneLocation>
<reference evidence="1 2" key="1">
    <citation type="submission" date="2015-11" db="EMBL/GenBank/DDBJ databases">
        <title>Complete genome sequencing of a biphenyl-degrading bacterium, Pseudomonas putida KF715 (=NBRC110667).</title>
        <authorList>
            <person name="Suenaga H."/>
            <person name="Fujihara N."/>
            <person name="Watanabe T."/>
            <person name="Hirose J."/>
            <person name="Kimura N."/>
            <person name="Yamazoe A."/>
            <person name="Hosoyama A."/>
            <person name="Shimodaira J."/>
            <person name="Furukawa K."/>
        </authorList>
    </citation>
    <scope>NUCLEOTIDE SEQUENCE [LARGE SCALE GENOMIC DNA]</scope>
    <source>
        <strain evidence="1 2">KF715</strain>
        <plasmid evidence="2">Plasmid pkf715c dna</plasmid>
    </source>
</reference>
<dbReference type="Proteomes" id="UP000218731">
    <property type="component" value="Plasmid pKF715C"/>
</dbReference>
<keyword evidence="1" id="KW-0614">Plasmid</keyword>
<dbReference type="EMBL" id="AP015032">
    <property type="protein sequence ID" value="BAW27527.1"/>
    <property type="molecule type" value="Genomic_DNA"/>
</dbReference>
<dbReference type="RefSeq" id="WP_096427239.1">
    <property type="nucleotide sequence ID" value="NZ_AP015032.1"/>
</dbReference>
<dbReference type="AlphaFoldDB" id="A0A1L7NQ05"/>
<accession>A0A1L7NQ05</accession>
<gene>
    <name evidence="1" type="ORF">KF715C_pC940</name>
</gene>
<proteinExistence type="predicted"/>
<protein>
    <submittedName>
        <fullName evidence="1">Uncharacterized protein</fullName>
    </submittedName>
</protein>
<evidence type="ECO:0000313" key="2">
    <source>
        <dbReference type="Proteomes" id="UP000218731"/>
    </source>
</evidence>
<name>A0A1L7NQ05_PSEPU</name>